<dbReference type="Proteomes" id="UP000290289">
    <property type="component" value="Chromosome 3"/>
</dbReference>
<evidence type="ECO:0000313" key="1">
    <source>
        <dbReference type="EMBL" id="RXI03188.1"/>
    </source>
</evidence>
<sequence length="91" mass="9804">MGMPSTLPRVCVLRGLGTAYFMSLTSLGDGHSSYKIGTSPTPSLAQELFNINSGCWNLDSIRSPISVEESAIIECTLWETYLLVITSFGLG</sequence>
<dbReference type="EMBL" id="RDQH01000329">
    <property type="protein sequence ID" value="RXI03188.1"/>
    <property type="molecule type" value="Genomic_DNA"/>
</dbReference>
<accession>A0A498K712</accession>
<gene>
    <name evidence="1" type="ORF">DVH24_003840</name>
</gene>
<evidence type="ECO:0000313" key="2">
    <source>
        <dbReference type="Proteomes" id="UP000290289"/>
    </source>
</evidence>
<proteinExistence type="predicted"/>
<reference evidence="1 2" key="1">
    <citation type="submission" date="2018-10" db="EMBL/GenBank/DDBJ databases">
        <title>A high-quality apple genome assembly.</title>
        <authorList>
            <person name="Hu J."/>
        </authorList>
    </citation>
    <scope>NUCLEOTIDE SEQUENCE [LARGE SCALE GENOMIC DNA]</scope>
    <source>
        <strain evidence="2">cv. HFTH1</strain>
        <tissue evidence="1">Young leaf</tissue>
    </source>
</reference>
<protein>
    <submittedName>
        <fullName evidence="1">Uncharacterized protein</fullName>
    </submittedName>
</protein>
<dbReference type="AlphaFoldDB" id="A0A498K712"/>
<keyword evidence="2" id="KW-1185">Reference proteome</keyword>
<organism evidence="1 2">
    <name type="scientific">Malus domestica</name>
    <name type="common">Apple</name>
    <name type="synonym">Pyrus malus</name>
    <dbReference type="NCBI Taxonomy" id="3750"/>
    <lineage>
        <taxon>Eukaryota</taxon>
        <taxon>Viridiplantae</taxon>
        <taxon>Streptophyta</taxon>
        <taxon>Embryophyta</taxon>
        <taxon>Tracheophyta</taxon>
        <taxon>Spermatophyta</taxon>
        <taxon>Magnoliopsida</taxon>
        <taxon>eudicotyledons</taxon>
        <taxon>Gunneridae</taxon>
        <taxon>Pentapetalae</taxon>
        <taxon>rosids</taxon>
        <taxon>fabids</taxon>
        <taxon>Rosales</taxon>
        <taxon>Rosaceae</taxon>
        <taxon>Amygdaloideae</taxon>
        <taxon>Maleae</taxon>
        <taxon>Malus</taxon>
    </lineage>
</organism>
<comment type="caution">
    <text evidence="1">The sequence shown here is derived from an EMBL/GenBank/DDBJ whole genome shotgun (WGS) entry which is preliminary data.</text>
</comment>
<name>A0A498K712_MALDO</name>